<feature type="transmembrane region" description="Helical" evidence="2">
    <location>
        <begin position="22"/>
        <end position="42"/>
    </location>
</feature>
<feature type="compositionally biased region" description="Polar residues" evidence="1">
    <location>
        <begin position="879"/>
        <end position="888"/>
    </location>
</feature>
<feature type="region of interest" description="Disordered" evidence="1">
    <location>
        <begin position="829"/>
        <end position="862"/>
    </location>
</feature>
<feature type="compositionally biased region" description="Polar residues" evidence="1">
    <location>
        <begin position="1889"/>
        <end position="1899"/>
    </location>
</feature>
<feature type="compositionally biased region" description="Polar residues" evidence="1">
    <location>
        <begin position="1380"/>
        <end position="1394"/>
    </location>
</feature>
<feature type="compositionally biased region" description="Polar residues" evidence="1">
    <location>
        <begin position="1212"/>
        <end position="1226"/>
    </location>
</feature>
<feature type="compositionally biased region" description="Polar residues" evidence="1">
    <location>
        <begin position="535"/>
        <end position="547"/>
    </location>
</feature>
<feature type="compositionally biased region" description="Low complexity" evidence="1">
    <location>
        <begin position="842"/>
        <end position="859"/>
    </location>
</feature>
<feature type="compositionally biased region" description="Low complexity" evidence="1">
    <location>
        <begin position="1449"/>
        <end position="1470"/>
    </location>
</feature>
<protein>
    <submittedName>
        <fullName evidence="3">Uncharacterized protein</fullName>
    </submittedName>
</protein>
<feature type="region of interest" description="Disordered" evidence="1">
    <location>
        <begin position="1581"/>
        <end position="1618"/>
    </location>
</feature>
<keyword evidence="4" id="KW-1185">Reference proteome</keyword>
<feature type="region of interest" description="Disordered" evidence="1">
    <location>
        <begin position="1794"/>
        <end position="2072"/>
    </location>
</feature>
<keyword evidence="2" id="KW-0472">Membrane</keyword>
<organism evidence="3 4">
    <name type="scientific">Orchesella dallaii</name>
    <dbReference type="NCBI Taxonomy" id="48710"/>
    <lineage>
        <taxon>Eukaryota</taxon>
        <taxon>Metazoa</taxon>
        <taxon>Ecdysozoa</taxon>
        <taxon>Arthropoda</taxon>
        <taxon>Hexapoda</taxon>
        <taxon>Collembola</taxon>
        <taxon>Entomobryomorpha</taxon>
        <taxon>Entomobryoidea</taxon>
        <taxon>Orchesellidae</taxon>
        <taxon>Orchesellinae</taxon>
        <taxon>Orchesella</taxon>
    </lineage>
</organism>
<comment type="caution">
    <text evidence="3">The sequence shown here is derived from an EMBL/GenBank/DDBJ whole genome shotgun (WGS) entry which is preliminary data.</text>
</comment>
<proteinExistence type="predicted"/>
<feature type="compositionally biased region" description="Low complexity" evidence="1">
    <location>
        <begin position="895"/>
        <end position="910"/>
    </location>
</feature>
<feature type="compositionally biased region" description="Low complexity" evidence="1">
    <location>
        <begin position="1353"/>
        <end position="1367"/>
    </location>
</feature>
<evidence type="ECO:0000256" key="2">
    <source>
        <dbReference type="SAM" id="Phobius"/>
    </source>
</evidence>
<evidence type="ECO:0000313" key="4">
    <source>
        <dbReference type="Proteomes" id="UP001642540"/>
    </source>
</evidence>
<feature type="compositionally biased region" description="Polar residues" evidence="1">
    <location>
        <begin position="2123"/>
        <end position="2137"/>
    </location>
</feature>
<gene>
    <name evidence="3" type="ORF">ODALV1_LOCUS4621</name>
</gene>
<feature type="compositionally biased region" description="Basic residues" evidence="1">
    <location>
        <begin position="2028"/>
        <end position="2042"/>
    </location>
</feature>
<feature type="compositionally biased region" description="Polar residues" evidence="1">
    <location>
        <begin position="1163"/>
        <end position="1181"/>
    </location>
</feature>
<feature type="compositionally biased region" description="Polar residues" evidence="1">
    <location>
        <begin position="1795"/>
        <end position="1843"/>
    </location>
</feature>
<feature type="region of interest" description="Disordered" evidence="1">
    <location>
        <begin position="166"/>
        <end position="197"/>
    </location>
</feature>
<feature type="compositionally biased region" description="Low complexity" evidence="1">
    <location>
        <begin position="992"/>
        <end position="1001"/>
    </location>
</feature>
<feature type="compositionally biased region" description="Pro residues" evidence="1">
    <location>
        <begin position="1197"/>
        <end position="1208"/>
    </location>
</feature>
<feature type="compositionally biased region" description="Polar residues" evidence="1">
    <location>
        <begin position="1471"/>
        <end position="1481"/>
    </location>
</feature>
<dbReference type="Proteomes" id="UP001642540">
    <property type="component" value="Unassembled WGS sequence"/>
</dbReference>
<evidence type="ECO:0000256" key="1">
    <source>
        <dbReference type="SAM" id="MobiDB-lite"/>
    </source>
</evidence>
<feature type="compositionally biased region" description="Polar residues" evidence="1">
    <location>
        <begin position="2144"/>
        <end position="2169"/>
    </location>
</feature>
<keyword evidence="2" id="KW-1133">Transmembrane helix</keyword>
<feature type="compositionally biased region" description="Polar residues" evidence="1">
    <location>
        <begin position="1913"/>
        <end position="1929"/>
    </location>
</feature>
<feature type="compositionally biased region" description="Polar residues" evidence="1">
    <location>
        <begin position="1068"/>
        <end position="1082"/>
    </location>
</feature>
<feature type="region of interest" description="Disordered" evidence="1">
    <location>
        <begin position="879"/>
        <end position="944"/>
    </location>
</feature>
<reference evidence="3 4" key="1">
    <citation type="submission" date="2024-08" db="EMBL/GenBank/DDBJ databases">
        <authorList>
            <person name="Cucini C."/>
            <person name="Frati F."/>
        </authorList>
    </citation>
    <scope>NUCLEOTIDE SEQUENCE [LARGE SCALE GENOMIC DNA]</scope>
</reference>
<feature type="compositionally biased region" description="Polar residues" evidence="1">
    <location>
        <begin position="1289"/>
        <end position="1304"/>
    </location>
</feature>
<accession>A0ABP1Q018</accession>
<feature type="compositionally biased region" description="Polar residues" evidence="1">
    <location>
        <begin position="1093"/>
        <end position="1128"/>
    </location>
</feature>
<feature type="compositionally biased region" description="Polar residues" evidence="1">
    <location>
        <begin position="2103"/>
        <end position="2112"/>
    </location>
</feature>
<feature type="compositionally biased region" description="Basic and acidic residues" evidence="1">
    <location>
        <begin position="1998"/>
        <end position="2018"/>
    </location>
</feature>
<evidence type="ECO:0000313" key="3">
    <source>
        <dbReference type="EMBL" id="CAL8080352.1"/>
    </source>
</evidence>
<feature type="compositionally biased region" description="Polar residues" evidence="1">
    <location>
        <begin position="1261"/>
        <end position="1271"/>
    </location>
</feature>
<feature type="region of interest" description="Disordered" evidence="1">
    <location>
        <begin position="974"/>
        <end position="1394"/>
    </location>
</feature>
<feature type="region of interest" description="Disordered" evidence="1">
    <location>
        <begin position="451"/>
        <end position="550"/>
    </location>
</feature>
<sequence>MHTICTREIGTPIIGLLFRGHFFLHLFCNNFCSITFFTYVFFLQYRYWILHKNYKPNWIMLKRIKKIEQLRRVLHWFLLLYLEFLACDAAPLGASSSTTESTRLRLPAVAPAPATATEGLTEGSGSKWPDSLEDIVAALGFDDKDTHQFTTYDILIGNDTPSSPTRAVFTPSPTSQPQPVVPINSRTPSPSTVSPAGDQFFTPTLDENLYKIFLHIMPTPLQHLKLLAPENQSKQNRSFNKNSDSVLVPIVTFPTNPPEAEEKKKDNSSSVSTPPRKAEAVTDEEILFGLEKAFGPGRNTQNAPEIKELNEETLEMFLLENKLSLNNFIKPDDVEATSEAEKEELYPNLRIEVVRAELDQTGPSSPLLSWSDLELLEAAEGPLPEKMQPQAVSWLPSFQTIVVRPLHEQHSTFREVVEEDGLKRYVIDGDDPFQAPFPRTGKRAETIEEPHNEHAEENGSSDSLKGPPSPSTLSKREASPEIEPGDDLLDRLLSAQKQQHQQNNIASIPKKPSRTRRGAKMTPLLTQGGDANLFKTPQQPSPQSGTKSMPPPSVQIMSPLIQQQNENILLSPGFRFSSTQERTPTRGIGTPVSSPVRQMVPSEIVTRLSSPIYQMVPPAAILRPPDSIRQLLALPTTSGIGLMGVQQNVPSSITSSGMGFQQGIPSPITSSTTGFQQNIQTPVTSSGIDIQQNIPTTSFGMGPPSTNTFSQSANPSVPVTSVFISGSRSMPPPPTQNEQPSELDIFLQSIKKGTPPSEVALHIQHYRRTISEREGRMLMEKLLQQSKQLQQQQQPQVAGVPESILRQSILSPQRSSQTLIYSYSNGGQGFGTQMAQGRKSPRTAPSSSPSPLASNPNPTEFSLPTQIQARLPMRPTNLQIRQPQSQPGPRNEYGSSSPSPYAPSNAAASPGPQQNYPDQQMFVPPRSPFRRPNTPGGGNPVYQQVVNPSVQLDGRPPASPNPYQMLNQLLQSPRTIPGLNQVPGSPLPFHEPSQPSASPRPTTRRRKRPTPFVIEGTDQPPPSAHSFEGINQVPQSPHSFNQPPSSPLPVQASPNPFQPPPSPRSFQGYNQVPQSPLSFNQPPSSPLPVQGRSRVSASPRPFQTQNQPPQSPRSMQGLNQISQSVFTFNSQGPNQPPPSPLPVQGRNQVSASPNSFQPPPSPHSLQVFNQVPQSPLSFNQPPSSPLPVQGRNQVPASPNPFQPPPSPRPFQGYNQVPQSPLSFNQPPSSPLPVQGRSRVSASPRPFQPQNQPPQSPRSLQEFNQISQSVFTSNSQGPNQPPSSPLPVQGRNQVSGSSHPFQALNQPPPSPRPFQGYNQVPQSPLSFNSQGSNQPPSSPLPTQGRNQLEASPRPFQGQIQPPQSPIQGLNRVAMSPAAHQFANNYQSTPRQQTPQQNFYEIPGIRSPQYQFPQGMKMQLQSDGRRGTTVPLVVSSPYQSPAYQPNQRSYTPNTSMSSSQTSQLHSTTTGTSEMAQQPQSETQMRPPVSVSAAPAITGGSDSSATYTTLQIPPEFKQLQPPASPRQQQNPQTDQIVRGYLGRPYQSNPYQTIIAGFNPNLNMLTHAKGQQYQQMARQSIHPYANTEKFGGGGGIGGASGTGFQSPSPHQQQGASPLYQQPKRPKSAIGFYAQVQRPHSAVGAYRQEQQPISTVGSYQQDQRPNSAIGFYSQVQQPNSAAGQAGAYSQVQRRNSSVGSHQQVQRPNSAIGSYPQVQQPNSTAGTYPQVQRGNSSVGSYPQVQQPNSAVRSHPQATTSLQGEGTQESNRINYAPTQQISPGWTGGSLQISVPYLGAQIPQASPQHSSPATPNQNYKQAEGNQTPTRKPTQSHAFGNYHGQQQQSPRSGTPGAIKSAAQSYPGEGAGSRESVGPEPTPENIRGPSEESRRGQPQDPSRTGSGASRSGFPIPNPDDGTRQQQQYASNIANQQGATFSGGQSPHPSHGHGGRGPQYIRDPTDGGANISQSQSQTQTGWGSEGFSGNLRREGDAPAQPNVSSRSENSTEHKAEKSQSADTTGRGEADSSASANTPAHHHHPRQQLPHHGRAVSFYSQSELDAHHKRMSAHTPTAKDSEFENDSSLLSWYLQGANENIRKRQESTAHLQHGSEASASNSGNVHRPAAVLSAHGSTPIQQGNFSSAQLPVPTPHGSNSTTNRSAASQHYGQPAANSAPSSVDRGLHSLPPSSPMVPTPTNATSVYGSHAPAGVQLHANINQLSPLQGTRATSQASPAASSTLPDANVFGGGSRSHDGEHAGGAKDSKQEQQSNPTTGIQNAADKPKWEVPHLYWDDE</sequence>
<feature type="compositionally biased region" description="Polar residues" evidence="1">
    <location>
        <begin position="495"/>
        <end position="506"/>
    </location>
</feature>
<feature type="compositionally biased region" description="Basic and acidic residues" evidence="1">
    <location>
        <begin position="2243"/>
        <end position="2258"/>
    </location>
</feature>
<feature type="region of interest" description="Disordered" evidence="1">
    <location>
        <begin position="1671"/>
        <end position="1763"/>
    </location>
</feature>
<feature type="compositionally biased region" description="Gly residues" evidence="1">
    <location>
        <begin position="1586"/>
        <end position="1597"/>
    </location>
</feature>
<feature type="region of interest" description="Disordered" evidence="1">
    <location>
        <begin position="2091"/>
        <end position="2287"/>
    </location>
</feature>
<feature type="compositionally biased region" description="Polar residues" evidence="1">
    <location>
        <begin position="2207"/>
        <end position="2216"/>
    </location>
</feature>
<feature type="compositionally biased region" description="Low complexity" evidence="1">
    <location>
        <begin position="1961"/>
        <end position="1971"/>
    </location>
</feature>
<feature type="compositionally biased region" description="Polar residues" evidence="1">
    <location>
        <begin position="1032"/>
        <end position="1043"/>
    </location>
</feature>
<dbReference type="EMBL" id="CAXLJM020000014">
    <property type="protein sequence ID" value="CAL8080352.1"/>
    <property type="molecule type" value="Genomic_DNA"/>
</dbReference>
<feature type="region of interest" description="Disordered" evidence="1">
    <location>
        <begin position="252"/>
        <end position="279"/>
    </location>
</feature>
<feature type="compositionally biased region" description="Polar residues" evidence="1">
    <location>
        <begin position="1145"/>
        <end position="1155"/>
    </location>
</feature>
<feature type="compositionally biased region" description="Low complexity" evidence="1">
    <location>
        <begin position="2218"/>
        <end position="2231"/>
    </location>
</feature>
<feature type="compositionally biased region" description="Polar residues" evidence="1">
    <location>
        <begin position="1315"/>
        <end position="1326"/>
    </location>
</feature>
<feature type="compositionally biased region" description="Polar residues" evidence="1">
    <location>
        <begin position="1600"/>
        <end position="1615"/>
    </location>
</feature>
<keyword evidence="2" id="KW-0812">Transmembrane</keyword>
<feature type="region of interest" description="Disordered" evidence="1">
    <location>
        <begin position="1415"/>
        <end position="1504"/>
    </location>
</feature>
<feature type="compositionally biased region" description="Polar residues" evidence="1">
    <location>
        <begin position="184"/>
        <end position="194"/>
    </location>
</feature>
<name>A0ABP1Q018_9HEXA</name>
<feature type="compositionally biased region" description="Polar residues" evidence="1">
    <location>
        <begin position="2259"/>
        <end position="2269"/>
    </location>
</feature>
<feature type="compositionally biased region" description="Polar residues" evidence="1">
    <location>
        <begin position="1434"/>
        <end position="1448"/>
    </location>
</feature>